<dbReference type="PRINTS" id="PR00790">
    <property type="entry name" value="PAMONOXGNASE"/>
</dbReference>
<evidence type="ECO:0000256" key="1">
    <source>
        <dbReference type="ARBA" id="ARBA00012343"/>
    </source>
</evidence>
<feature type="disulfide bond" evidence="10">
    <location>
        <begin position="206"/>
        <end position="227"/>
    </location>
</feature>
<evidence type="ECO:0000256" key="7">
    <source>
        <dbReference type="ARBA" id="ARBA00023239"/>
    </source>
</evidence>
<dbReference type="GO" id="GO:0046872">
    <property type="term" value="F:metal ion binding"/>
    <property type="evidence" value="ECO:0007669"/>
    <property type="project" value="UniProtKB-KW"/>
</dbReference>
<keyword evidence="2 9" id="KW-0479">Metal-binding</keyword>
<dbReference type="STRING" id="6832.A0A553NNK0"/>
<dbReference type="EC" id="4.3.2.5" evidence="1"/>
<evidence type="ECO:0000313" key="14">
    <source>
        <dbReference type="Proteomes" id="UP000318571"/>
    </source>
</evidence>
<dbReference type="InterPro" id="IPR000720">
    <property type="entry name" value="PHM/PAL"/>
</dbReference>
<keyword evidence="9" id="KW-0106">Calcium</keyword>
<feature type="disulfide bond" evidence="10">
    <location>
        <begin position="264"/>
        <end position="275"/>
    </location>
</feature>
<evidence type="ECO:0000256" key="4">
    <source>
        <dbReference type="ARBA" id="ARBA00022737"/>
    </source>
</evidence>
<evidence type="ECO:0000256" key="2">
    <source>
        <dbReference type="ARBA" id="ARBA00022723"/>
    </source>
</evidence>
<feature type="repeat" description="NHL" evidence="11">
    <location>
        <begin position="199"/>
        <end position="237"/>
    </location>
</feature>
<dbReference type="GO" id="GO:0016020">
    <property type="term" value="C:membrane"/>
    <property type="evidence" value="ECO:0007669"/>
    <property type="project" value="InterPro"/>
</dbReference>
<dbReference type="GO" id="GO:0006518">
    <property type="term" value="P:peptide metabolic process"/>
    <property type="evidence" value="ECO:0007669"/>
    <property type="project" value="InterPro"/>
</dbReference>
<keyword evidence="14" id="KW-1185">Reference proteome</keyword>
<dbReference type="InterPro" id="IPR011042">
    <property type="entry name" value="6-blade_b-propeller_TolB-like"/>
</dbReference>
<keyword evidence="5 10" id="KW-1015">Disulfide bond</keyword>
<reference evidence="13 14" key="1">
    <citation type="journal article" date="2018" name="Nat. Ecol. Evol.">
        <title>Genomic signatures of mitonuclear coevolution across populations of Tigriopus californicus.</title>
        <authorList>
            <person name="Barreto F.S."/>
            <person name="Watson E.T."/>
            <person name="Lima T.G."/>
            <person name="Willett C.S."/>
            <person name="Edmands S."/>
            <person name="Li W."/>
            <person name="Burton R.S."/>
        </authorList>
    </citation>
    <scope>NUCLEOTIDE SEQUENCE [LARGE SCALE GENOMIC DNA]</scope>
    <source>
        <strain evidence="13 14">San Diego</strain>
    </source>
</reference>
<feature type="binding site" evidence="8">
    <location>
        <position position="226"/>
    </location>
    <ligand>
        <name>a protein</name>
        <dbReference type="ChEBI" id="CHEBI:16541"/>
    </ligand>
    <ligandPart>
        <name>C-terminal Xaa-(2S)-2-hydroxyglycine residue</name>
        <dbReference type="ChEBI" id="CHEBI:142768"/>
    </ligandPart>
</feature>
<dbReference type="OrthoDB" id="10018185at2759"/>
<dbReference type="AlphaFoldDB" id="A0A553NNK0"/>
<feature type="binding site" evidence="9">
    <location>
        <position position="353"/>
    </location>
    <ligand>
        <name>Ca(2+)</name>
        <dbReference type="ChEBI" id="CHEBI:29108"/>
        <note>structural</note>
    </ligand>
</feature>
<dbReference type="CDD" id="cd14958">
    <property type="entry name" value="NHL_PAL_like"/>
    <property type="match status" value="1"/>
</dbReference>
<dbReference type="Proteomes" id="UP000318571">
    <property type="component" value="Chromosome 4"/>
</dbReference>
<keyword evidence="4" id="KW-0677">Repeat</keyword>
<dbReference type="Gene3D" id="2.120.10.30">
    <property type="entry name" value="TolB, C-terminal domain"/>
    <property type="match status" value="1"/>
</dbReference>
<feature type="repeat" description="NHL" evidence="11">
    <location>
        <begin position="148"/>
        <end position="184"/>
    </location>
</feature>
<evidence type="ECO:0000256" key="8">
    <source>
        <dbReference type="PIRSR" id="PIRSR600720-1"/>
    </source>
</evidence>
<evidence type="ECO:0000256" key="5">
    <source>
        <dbReference type="ARBA" id="ARBA00023157"/>
    </source>
</evidence>
<dbReference type="Pfam" id="PF01436">
    <property type="entry name" value="NHL"/>
    <property type="match status" value="1"/>
</dbReference>
<feature type="binding site" evidence="9">
    <location>
        <position position="95"/>
    </location>
    <ligand>
        <name>Ca(2+)</name>
        <dbReference type="ChEBI" id="CHEBI:29108"/>
        <note>structural</note>
    </ligand>
</feature>
<feature type="binding site" evidence="9">
    <location>
        <position position="158"/>
    </location>
    <ligand>
        <name>Zn(2+)</name>
        <dbReference type="ChEBI" id="CHEBI:29105"/>
        <note>catalytic</note>
    </ligand>
</feature>
<feature type="binding site" evidence="8">
    <location>
        <position position="108"/>
    </location>
    <ligand>
        <name>a protein</name>
        <dbReference type="ChEBI" id="CHEBI:16541"/>
    </ligand>
    <ligandPart>
        <name>C-terminal Xaa-(2S)-2-hydroxyglycine residue</name>
        <dbReference type="ChEBI" id="CHEBI:142768"/>
    </ligandPart>
</feature>
<dbReference type="PANTHER" id="PTHR10680:SF36">
    <property type="entry name" value="PEPTIDYL-ALPHA-HYDROXYGLYCINE ALPHA-AMIDATING LYASE 1"/>
    <property type="match status" value="1"/>
</dbReference>
<name>A0A553NNK0_TIGCA</name>
<keyword evidence="9" id="KW-0862">Zinc</keyword>
<gene>
    <name evidence="13" type="ORF">TCAL_09696</name>
</gene>
<organism evidence="13 14">
    <name type="scientific">Tigriopus californicus</name>
    <name type="common">Marine copepod</name>
    <dbReference type="NCBI Taxonomy" id="6832"/>
    <lineage>
        <taxon>Eukaryota</taxon>
        <taxon>Metazoa</taxon>
        <taxon>Ecdysozoa</taxon>
        <taxon>Arthropoda</taxon>
        <taxon>Crustacea</taxon>
        <taxon>Multicrustacea</taxon>
        <taxon>Hexanauplia</taxon>
        <taxon>Copepoda</taxon>
        <taxon>Harpacticoida</taxon>
        <taxon>Harpacticidae</taxon>
        <taxon>Tigriopus</taxon>
    </lineage>
</organism>
<evidence type="ECO:0000313" key="13">
    <source>
        <dbReference type="EMBL" id="TRY66996.1"/>
    </source>
</evidence>
<dbReference type="InterPro" id="IPR001258">
    <property type="entry name" value="NHL_repeat"/>
</dbReference>
<feature type="chain" id="PRO_5021973954" description="peptidylamidoglycolate lyase" evidence="12">
    <location>
        <begin position="20"/>
        <end position="387"/>
    </location>
</feature>
<comment type="caution">
    <text evidence="13">The sequence shown here is derived from an EMBL/GenBank/DDBJ whole genome shotgun (WGS) entry which is preliminary data.</text>
</comment>
<keyword evidence="3 12" id="KW-0732">Signal</keyword>
<comment type="cofactor">
    <cofactor evidence="9">
        <name>Zn(2+)</name>
        <dbReference type="ChEBI" id="CHEBI:29105"/>
    </cofactor>
    <text evidence="9">Binds one Zn(2+) ion per subunit.</text>
</comment>
<dbReference type="PANTHER" id="PTHR10680">
    <property type="entry name" value="PEPTIDYL-GLYCINE ALPHA-AMIDATING MONOOXYGENASE"/>
    <property type="match status" value="1"/>
</dbReference>
<feature type="binding site" evidence="9">
    <location>
        <position position="252"/>
    </location>
    <ligand>
        <name>Zn(2+)</name>
        <dbReference type="ChEBI" id="CHEBI:29105"/>
        <note>catalytic</note>
    </ligand>
</feature>
<feature type="binding site" evidence="9">
    <location>
        <position position="352"/>
    </location>
    <ligand>
        <name>Zn(2+)</name>
        <dbReference type="ChEBI" id="CHEBI:29105"/>
        <note>catalytic</note>
    </ligand>
</feature>
<dbReference type="EMBL" id="VCGU01000011">
    <property type="protein sequence ID" value="TRY66996.1"/>
    <property type="molecule type" value="Genomic_DNA"/>
</dbReference>
<feature type="binding site" evidence="8">
    <location>
        <position position="268"/>
    </location>
    <ligand>
        <name>a protein</name>
        <dbReference type="ChEBI" id="CHEBI:16541"/>
    </ligand>
    <ligandPart>
        <name>C-terminal Xaa-(2S)-2-hydroxyglycine residue</name>
        <dbReference type="ChEBI" id="CHEBI:142768"/>
    </ligandPart>
</feature>
<keyword evidence="6" id="KW-0325">Glycoprotein</keyword>
<evidence type="ECO:0000256" key="9">
    <source>
        <dbReference type="PIRSR" id="PIRSR600720-2"/>
    </source>
</evidence>
<keyword evidence="7" id="KW-0456">Lyase</keyword>
<evidence type="ECO:0000256" key="11">
    <source>
        <dbReference type="PROSITE-ProRule" id="PRU00504"/>
    </source>
</evidence>
<accession>A0A553NNK0</accession>
<proteinExistence type="predicted"/>
<feature type="signal peptide" evidence="12">
    <location>
        <begin position="1"/>
        <end position="19"/>
    </location>
</feature>
<dbReference type="OMA" id="DSHENSW"/>
<dbReference type="PROSITE" id="PS51125">
    <property type="entry name" value="NHL"/>
    <property type="match status" value="2"/>
</dbReference>
<dbReference type="GO" id="GO:0005576">
    <property type="term" value="C:extracellular region"/>
    <property type="evidence" value="ECO:0007669"/>
    <property type="project" value="TreeGrafter"/>
</dbReference>
<evidence type="ECO:0000256" key="12">
    <source>
        <dbReference type="SAM" id="SignalP"/>
    </source>
</evidence>
<sequence>MWPVLLLGLVLALVPSSHQRGLSMLDIQDIVDQLGDEIITHQGLSQDKGNVPIAAQQDLTQQYGSSDQNEVSDVPHPVKVHNWGEKLDIGQLVSVDVDSQDQPIILHRGNVVWDETSFDKSFELKKRSLIPNDTVLTLDPDTGVVLNSWGANLFAMPHGVTTDDDGNTYITDAGLHQVLRFTAGASKPDLVLGKAFIPGNDNSHFCQPTSVAASSKAGIFFVADGYCNSRVLKYNQDGTLLKIINGNWNVVHSLALFEDDDVLCLSDREGQQIDCFKAGLDRPKHTNTDDNTGKKIVSYTGVGRIYGIASKGTALLAVSGKPSVRGITIDTASEDQSILDQWGLNEGLTFPHDLAISLTGDTVYVADSGLQRGVLHKFEVVRSIEDF</sequence>
<evidence type="ECO:0000256" key="6">
    <source>
        <dbReference type="ARBA" id="ARBA00023180"/>
    </source>
</evidence>
<evidence type="ECO:0000256" key="10">
    <source>
        <dbReference type="PIRSR" id="PIRSR600720-3"/>
    </source>
</evidence>
<dbReference type="SUPFAM" id="SSF101898">
    <property type="entry name" value="NHL repeat"/>
    <property type="match status" value="1"/>
</dbReference>
<evidence type="ECO:0000256" key="3">
    <source>
        <dbReference type="ARBA" id="ARBA00022729"/>
    </source>
</evidence>
<protein>
    <recommendedName>
        <fullName evidence="1">peptidylamidoglycolate lyase</fullName>
        <ecNumber evidence="1">4.3.2.5</ecNumber>
    </recommendedName>
</protein>
<dbReference type="GO" id="GO:0004598">
    <property type="term" value="F:peptidylamidoglycolate lyase activity"/>
    <property type="evidence" value="ECO:0007669"/>
    <property type="project" value="UniProtKB-EC"/>
</dbReference>